<evidence type="ECO:0000256" key="6">
    <source>
        <dbReference type="SAM" id="Phobius"/>
    </source>
</evidence>
<comment type="subcellular location">
    <subcellularLocation>
        <location evidence="1">Membrane</location>
        <topology evidence="1">Multi-pass membrane protein</topology>
    </subcellularLocation>
</comment>
<feature type="transmembrane region" description="Helical" evidence="6">
    <location>
        <begin position="384"/>
        <end position="400"/>
    </location>
</feature>
<dbReference type="Pfam" id="PF00209">
    <property type="entry name" value="SNF"/>
    <property type="match status" value="2"/>
</dbReference>
<keyword evidence="4 6" id="KW-1133">Transmembrane helix</keyword>
<feature type="transmembrane region" description="Helical" evidence="6">
    <location>
        <begin position="41"/>
        <end position="65"/>
    </location>
</feature>
<feature type="transmembrane region" description="Helical" evidence="6">
    <location>
        <begin position="216"/>
        <end position="239"/>
    </location>
</feature>
<feature type="transmembrane region" description="Helical" evidence="6">
    <location>
        <begin position="172"/>
        <end position="196"/>
    </location>
</feature>
<dbReference type="InterPro" id="IPR047218">
    <property type="entry name" value="YocR/YhdH-like"/>
</dbReference>
<feature type="transmembrane region" description="Helical" evidence="6">
    <location>
        <begin position="420"/>
        <end position="442"/>
    </location>
</feature>
<dbReference type="PRINTS" id="PR00176">
    <property type="entry name" value="NANEUSMPORT"/>
</dbReference>
<evidence type="ECO:0000256" key="5">
    <source>
        <dbReference type="ARBA" id="ARBA00023136"/>
    </source>
</evidence>
<proteinExistence type="predicted"/>
<keyword evidence="3 6" id="KW-0812">Transmembrane</keyword>
<evidence type="ECO:0000256" key="2">
    <source>
        <dbReference type="ARBA" id="ARBA00022448"/>
    </source>
</evidence>
<dbReference type="EMBL" id="CP021376">
    <property type="protein sequence ID" value="ART78729.1"/>
    <property type="molecule type" value="Genomic_DNA"/>
</dbReference>
<feature type="transmembrane region" description="Helical" evidence="6">
    <location>
        <begin position="251"/>
        <end position="273"/>
    </location>
</feature>
<dbReference type="NCBIfam" id="NF037979">
    <property type="entry name" value="Na_transp"/>
    <property type="match status" value="1"/>
</dbReference>
<evidence type="ECO:0000313" key="7">
    <source>
        <dbReference type="EMBL" id="ART78729.1"/>
    </source>
</evidence>
<name>A0A1Y0CU08_9GAMM</name>
<dbReference type="CDD" id="cd10336">
    <property type="entry name" value="SLC6sbd_Tyt1-Like"/>
    <property type="match status" value="1"/>
</dbReference>
<dbReference type="OrthoDB" id="9762833at2"/>
<dbReference type="InterPro" id="IPR000175">
    <property type="entry name" value="Na/ntran_symport"/>
</dbReference>
<feature type="transmembrane region" description="Helical" evidence="6">
    <location>
        <begin position="138"/>
        <end position="160"/>
    </location>
</feature>
<protein>
    <submittedName>
        <fullName evidence="7">Sodium-dependent transporter</fullName>
    </submittedName>
</protein>
<evidence type="ECO:0000256" key="3">
    <source>
        <dbReference type="ARBA" id="ARBA00022692"/>
    </source>
</evidence>
<keyword evidence="8" id="KW-1185">Reference proteome</keyword>
<feature type="transmembrane region" description="Helical" evidence="6">
    <location>
        <begin position="352"/>
        <end position="377"/>
    </location>
</feature>
<dbReference type="Proteomes" id="UP000243793">
    <property type="component" value="Chromosome"/>
</dbReference>
<keyword evidence="5 6" id="KW-0472">Membrane</keyword>
<dbReference type="SUPFAM" id="SSF161070">
    <property type="entry name" value="SNF-like"/>
    <property type="match status" value="1"/>
</dbReference>
<organism evidence="7 8">
    <name type="scientific">Oceanisphaera avium</name>
    <dbReference type="NCBI Taxonomy" id="1903694"/>
    <lineage>
        <taxon>Bacteria</taxon>
        <taxon>Pseudomonadati</taxon>
        <taxon>Pseudomonadota</taxon>
        <taxon>Gammaproteobacteria</taxon>
        <taxon>Aeromonadales</taxon>
        <taxon>Aeromonadaceae</taxon>
        <taxon>Oceanisphaera</taxon>
    </lineage>
</organism>
<feature type="transmembrane region" description="Helical" evidence="6">
    <location>
        <begin position="309"/>
        <end position="332"/>
    </location>
</feature>
<dbReference type="KEGG" id="ocm:CBP12_00005"/>
<evidence type="ECO:0000256" key="4">
    <source>
        <dbReference type="ARBA" id="ARBA00022989"/>
    </source>
</evidence>
<dbReference type="RefSeq" id="WP_086965222.1">
    <property type="nucleotide sequence ID" value="NZ_CP021376.1"/>
</dbReference>
<feature type="transmembrane region" description="Helical" evidence="6">
    <location>
        <begin position="86"/>
        <end position="118"/>
    </location>
</feature>
<evidence type="ECO:0000313" key="8">
    <source>
        <dbReference type="Proteomes" id="UP000243793"/>
    </source>
</evidence>
<dbReference type="AlphaFoldDB" id="A0A1Y0CU08"/>
<feature type="transmembrane region" description="Helical" evidence="6">
    <location>
        <begin position="9"/>
        <end position="29"/>
    </location>
</feature>
<dbReference type="PROSITE" id="PS50267">
    <property type="entry name" value="NA_NEUROTRAN_SYMP_3"/>
    <property type="match status" value="1"/>
</dbReference>
<accession>A0A1Y0CU08</accession>
<reference evidence="8" key="1">
    <citation type="submission" date="2017-05" db="EMBL/GenBank/DDBJ databases">
        <authorList>
            <person name="Sung H."/>
        </authorList>
    </citation>
    <scope>NUCLEOTIDE SEQUENCE [LARGE SCALE GENOMIC DNA]</scope>
    <source>
        <strain evidence="8">AMac2203</strain>
    </source>
</reference>
<dbReference type="PANTHER" id="PTHR42948:SF1">
    <property type="entry name" value="TRANSPORTER"/>
    <property type="match status" value="1"/>
</dbReference>
<sequence>MREHFGSRFGFIMAAAGAAVGLGNIWGFPTQAASNGGGAFLLAYLGLVILLGFPMLVMEVAIGRYGQANPVDSVRKLGQKGWQKQLAASVGYLGMLVPSLVLTFYAIVAGWLLAFLAAAVTNLLGWHTASQWLQAFGLGRNIVGTLVFYVLTILVVQAGVRQGIERWSARLMPALFVLFLLLFFYILTQEGAMIGLKHYLVPDFSKVLEPKLLVSAMGQAFFSLTIGGCSMLMYGSYLNKQENIPRTALQITLLDTGVAFLAGLVILPAMYVAMNNGVTIFAEDGSLLDSDTLVFTVLPALFDTMGPAGLVMALVFFILMSIAALTSSISMLEVPVSYTTERFKASRPLMTWLLGGALALLSVVICINFSTLFGMVIRLSTQQIQPLVGLGFVLLGGWMWGRAKLFSELVQGNADLANSLFWRIWPWHVRLICPLLVILVIMSNW</sequence>
<keyword evidence="2" id="KW-0813">Transport</keyword>
<dbReference type="GO" id="GO:0016020">
    <property type="term" value="C:membrane"/>
    <property type="evidence" value="ECO:0007669"/>
    <property type="project" value="UniProtKB-SubCell"/>
</dbReference>
<dbReference type="PANTHER" id="PTHR42948">
    <property type="entry name" value="TRANSPORTER"/>
    <property type="match status" value="1"/>
</dbReference>
<dbReference type="InterPro" id="IPR037272">
    <property type="entry name" value="SNS_sf"/>
</dbReference>
<evidence type="ECO:0000256" key="1">
    <source>
        <dbReference type="ARBA" id="ARBA00004141"/>
    </source>
</evidence>
<gene>
    <name evidence="7" type="ORF">CBP12_00005</name>
</gene>